<proteinExistence type="predicted"/>
<dbReference type="RefSeq" id="WP_096206916.1">
    <property type="nucleotide sequence ID" value="NZ_FZMP01000218.1"/>
</dbReference>
<gene>
    <name evidence="1" type="ORF">MNV_70008</name>
</gene>
<keyword evidence="2" id="KW-1185">Reference proteome</keyword>
<reference evidence="2" key="1">
    <citation type="submission" date="2017-06" db="EMBL/GenBank/DDBJ databases">
        <authorList>
            <person name="Cremers G."/>
        </authorList>
    </citation>
    <scope>NUCLEOTIDE SEQUENCE [LARGE SCALE GENOMIC DNA]</scope>
</reference>
<dbReference type="Proteomes" id="UP000218615">
    <property type="component" value="Unassembled WGS sequence"/>
</dbReference>
<dbReference type="EMBL" id="FZMP01000218">
    <property type="protein sequence ID" value="SNQ62336.1"/>
    <property type="molecule type" value="Genomic_DNA"/>
</dbReference>
<name>A0A284VSS6_9EURY</name>
<sequence>MKEVSFIDGKTKIAIKDNRLAAYLENLESAGYVVKANKCKSKEGFIDILMIGRAGDFDRFFGGNARIKEISKQFPQICRVLFNGSELVLYLLAQDNR</sequence>
<accession>A0A284VSS6</accession>
<protein>
    <submittedName>
        <fullName evidence="1">Uncharacterized protein</fullName>
    </submittedName>
</protein>
<evidence type="ECO:0000313" key="2">
    <source>
        <dbReference type="Proteomes" id="UP000218615"/>
    </source>
</evidence>
<evidence type="ECO:0000313" key="1">
    <source>
        <dbReference type="EMBL" id="SNQ62336.1"/>
    </source>
</evidence>
<dbReference type="OrthoDB" id="380270at2157"/>
<dbReference type="AlphaFoldDB" id="A0A284VSS6"/>
<organism evidence="1 2">
    <name type="scientific">Candidatus Methanoperedens nitratireducens</name>
    <dbReference type="NCBI Taxonomy" id="1392998"/>
    <lineage>
        <taxon>Archaea</taxon>
        <taxon>Methanobacteriati</taxon>
        <taxon>Methanobacteriota</taxon>
        <taxon>Stenosarchaea group</taxon>
        <taxon>Methanomicrobia</taxon>
        <taxon>Methanosarcinales</taxon>
        <taxon>ANME-2 cluster</taxon>
        <taxon>Candidatus Methanoperedentaceae</taxon>
        <taxon>Candidatus Methanoperedens</taxon>
    </lineage>
</organism>